<evidence type="ECO:0000313" key="3">
    <source>
        <dbReference type="Proteomes" id="UP000001660"/>
    </source>
</evidence>
<proteinExistence type="predicted"/>
<feature type="transmembrane region" description="Helical" evidence="1">
    <location>
        <begin position="49"/>
        <end position="71"/>
    </location>
</feature>
<gene>
    <name evidence="2" type="ORF">NIDE3998</name>
</gene>
<sequence length="79" mass="8367">MGPTKVAARYRKGWAHVKNMLRTMAQAVDLLDVVLLAALSFITSGMYQLAGSGWACLVLGALLLGLVMIGVPTEKPLAP</sequence>
<dbReference type="EMBL" id="FP929003">
    <property type="protein sequence ID" value="CBK43667.1"/>
    <property type="molecule type" value="Genomic_DNA"/>
</dbReference>
<keyword evidence="1" id="KW-0472">Membrane</keyword>
<keyword evidence="1" id="KW-0812">Transmembrane</keyword>
<reference evidence="2 3" key="1">
    <citation type="journal article" date="2010" name="Proc. Natl. Acad. Sci. U.S.A.">
        <title>A Nitrospira metagenome illuminates the physiology and evolution of globally important nitrite-oxidizing bacteria.</title>
        <authorList>
            <person name="Lucker S."/>
            <person name="Wagner M."/>
            <person name="Maixner F."/>
            <person name="Pelletier E."/>
            <person name="Koch H."/>
            <person name="Vacherie B."/>
            <person name="Rattei T."/>
            <person name="Sinninghe Damste J."/>
            <person name="Spieck E."/>
            <person name="Le Paslier D."/>
            <person name="Daims H."/>
        </authorList>
    </citation>
    <scope>NUCLEOTIDE SEQUENCE [LARGE SCALE GENOMIC DNA]</scope>
</reference>
<dbReference type="AlphaFoldDB" id="D8P835"/>
<keyword evidence="1" id="KW-1133">Transmembrane helix</keyword>
<dbReference type="Proteomes" id="UP000001660">
    <property type="component" value="Chromosome"/>
</dbReference>
<feature type="transmembrane region" description="Helical" evidence="1">
    <location>
        <begin position="21"/>
        <end position="43"/>
    </location>
</feature>
<evidence type="ECO:0000256" key="1">
    <source>
        <dbReference type="SAM" id="Phobius"/>
    </source>
</evidence>
<dbReference type="KEGG" id="nde:NIDE3998"/>
<keyword evidence="3" id="KW-1185">Reference proteome</keyword>
<protein>
    <submittedName>
        <fullName evidence="2">Uncharacterized protein</fullName>
    </submittedName>
</protein>
<dbReference type="STRING" id="330214.NIDE3998"/>
<organism evidence="2 3">
    <name type="scientific">Nitrospira defluvii</name>
    <dbReference type="NCBI Taxonomy" id="330214"/>
    <lineage>
        <taxon>Bacteria</taxon>
        <taxon>Pseudomonadati</taxon>
        <taxon>Nitrospirota</taxon>
        <taxon>Nitrospiria</taxon>
        <taxon>Nitrospirales</taxon>
        <taxon>Nitrospiraceae</taxon>
        <taxon>Nitrospira</taxon>
    </lineage>
</organism>
<accession>D8P835</accession>
<dbReference type="HOGENOM" id="CLU_2599518_0_0_0"/>
<evidence type="ECO:0000313" key="2">
    <source>
        <dbReference type="EMBL" id="CBK43667.1"/>
    </source>
</evidence>
<name>D8P835_9BACT</name>